<dbReference type="PATRIC" id="fig|1280948.3.peg.532"/>
<keyword evidence="4" id="KW-0969">Cilium</keyword>
<dbReference type="OrthoDB" id="9807950at2"/>
<keyword evidence="3" id="KW-0472">Membrane</keyword>
<evidence type="ECO:0000256" key="3">
    <source>
        <dbReference type="SAM" id="Phobius"/>
    </source>
</evidence>
<dbReference type="PRINTS" id="PR00950">
    <property type="entry name" value="TYPE3IMSPROT"/>
</dbReference>
<evidence type="ECO:0000313" key="6">
    <source>
        <dbReference type="Proteomes" id="UP000024547"/>
    </source>
</evidence>
<dbReference type="EMBL" id="DMBR01000142">
    <property type="protein sequence ID" value="HAE93881.1"/>
    <property type="molecule type" value="Genomic_DNA"/>
</dbReference>
<feature type="transmembrane region" description="Helical" evidence="3">
    <location>
        <begin position="195"/>
        <end position="214"/>
    </location>
</feature>
<dbReference type="Pfam" id="PF01312">
    <property type="entry name" value="Bac_export_2"/>
    <property type="match status" value="1"/>
</dbReference>
<feature type="compositionally biased region" description="Basic and acidic residues" evidence="2">
    <location>
        <begin position="228"/>
        <end position="243"/>
    </location>
</feature>
<feature type="transmembrane region" description="Helical" evidence="3">
    <location>
        <begin position="88"/>
        <end position="113"/>
    </location>
</feature>
<evidence type="ECO:0000313" key="5">
    <source>
        <dbReference type="EMBL" id="KCZ65310.1"/>
    </source>
</evidence>
<feature type="compositionally biased region" description="Basic and acidic residues" evidence="2">
    <location>
        <begin position="9"/>
        <end position="27"/>
    </location>
</feature>
<dbReference type="STRING" id="1280948.HY36_02690"/>
<feature type="region of interest" description="Disordered" evidence="2">
    <location>
        <begin position="1"/>
        <end position="28"/>
    </location>
</feature>
<feature type="transmembrane region" description="Helical" evidence="3">
    <location>
        <begin position="38"/>
        <end position="60"/>
    </location>
</feature>
<comment type="similarity">
    <text evidence="1">Belongs to the type III secretion exporter family.</text>
</comment>
<evidence type="ECO:0000256" key="2">
    <source>
        <dbReference type="SAM" id="MobiDB-lite"/>
    </source>
</evidence>
<comment type="caution">
    <text evidence="5">The sequence shown here is derived from an EMBL/GenBank/DDBJ whole genome shotgun (WGS) entry which is preliminary data.</text>
</comment>
<keyword evidence="6" id="KW-1185">Reference proteome</keyword>
<organism evidence="5 6">
    <name type="scientific">Hyphomonas atlantica</name>
    <dbReference type="NCBI Taxonomy" id="1280948"/>
    <lineage>
        <taxon>Bacteria</taxon>
        <taxon>Pseudomonadati</taxon>
        <taxon>Pseudomonadota</taxon>
        <taxon>Alphaproteobacteria</taxon>
        <taxon>Hyphomonadales</taxon>
        <taxon>Hyphomonadaceae</taxon>
        <taxon>Hyphomonas</taxon>
    </lineage>
</organism>
<feature type="transmembrane region" description="Helical" evidence="3">
    <location>
        <begin position="156"/>
        <end position="175"/>
    </location>
</feature>
<dbReference type="GO" id="GO:0009306">
    <property type="term" value="P:protein secretion"/>
    <property type="evidence" value="ECO:0007669"/>
    <property type="project" value="InterPro"/>
</dbReference>
<evidence type="ECO:0000256" key="1">
    <source>
        <dbReference type="ARBA" id="ARBA00010690"/>
    </source>
</evidence>
<proteinExistence type="inferred from homology"/>
<dbReference type="Proteomes" id="UP000259173">
    <property type="component" value="Unassembled WGS sequence"/>
</dbReference>
<feature type="region of interest" description="Disordered" evidence="2">
    <location>
        <begin position="228"/>
        <end position="257"/>
    </location>
</feature>
<dbReference type="PANTHER" id="PTHR30531:SF12">
    <property type="entry name" value="FLAGELLAR BIOSYNTHETIC PROTEIN FLHB"/>
    <property type="match status" value="1"/>
</dbReference>
<dbReference type="InterPro" id="IPR029025">
    <property type="entry name" value="T3SS_substrate_exporter_C"/>
</dbReference>
<dbReference type="Proteomes" id="UP000024547">
    <property type="component" value="Unassembled WGS sequence"/>
</dbReference>
<gene>
    <name evidence="4" type="ORF">DCG65_04930</name>
    <name evidence="5" type="ORF">HY36_02690</name>
</gene>
<dbReference type="PANTHER" id="PTHR30531">
    <property type="entry name" value="FLAGELLAR BIOSYNTHETIC PROTEIN FLHB"/>
    <property type="match status" value="1"/>
</dbReference>
<dbReference type="Gene3D" id="3.40.1690.10">
    <property type="entry name" value="secretion proteins EscU"/>
    <property type="match status" value="1"/>
</dbReference>
<keyword evidence="3" id="KW-0812">Transmembrane</keyword>
<evidence type="ECO:0000313" key="4">
    <source>
        <dbReference type="EMBL" id="HAE93881.1"/>
    </source>
</evidence>
<reference evidence="5 6" key="1">
    <citation type="journal article" date="2014" name="Antonie Van Leeuwenhoek">
        <title>Hyphomonas beringensis sp. nov. and Hyphomonas chukchiensis sp. nov., isolated from surface seawater of the Bering Sea and Chukchi Sea.</title>
        <authorList>
            <person name="Li C."/>
            <person name="Lai Q."/>
            <person name="Li G."/>
            <person name="Dong C."/>
            <person name="Wang J."/>
            <person name="Liao Y."/>
            <person name="Shao Z."/>
        </authorList>
    </citation>
    <scope>NUCLEOTIDE SEQUENCE [LARGE SCALE GENOMIC DNA]</scope>
    <source>
        <strain evidence="5 6">22II1-22F38</strain>
    </source>
</reference>
<dbReference type="GO" id="GO:0005886">
    <property type="term" value="C:plasma membrane"/>
    <property type="evidence" value="ECO:0007669"/>
    <property type="project" value="TreeGrafter"/>
</dbReference>
<dbReference type="EMBL" id="AWFH01000001">
    <property type="protein sequence ID" value="KCZ65310.1"/>
    <property type="molecule type" value="Genomic_DNA"/>
</dbReference>
<evidence type="ECO:0000313" key="7">
    <source>
        <dbReference type="Proteomes" id="UP000259173"/>
    </source>
</evidence>
<dbReference type="RefSeq" id="WP_035547782.1">
    <property type="nucleotide sequence ID" value="NZ_AWFH01000001.1"/>
</dbReference>
<name>A0A059ECI1_9PROT</name>
<dbReference type="GeneID" id="92499394"/>
<keyword evidence="3" id="KW-1133">Transmembrane helix</keyword>
<reference evidence="4 7" key="2">
    <citation type="journal article" date="2018" name="Nat. Biotechnol.">
        <title>A standardized bacterial taxonomy based on genome phylogeny substantially revises the tree of life.</title>
        <authorList>
            <person name="Parks D.H."/>
            <person name="Chuvochina M."/>
            <person name="Waite D.W."/>
            <person name="Rinke C."/>
            <person name="Skarshewski A."/>
            <person name="Chaumeil P.A."/>
            <person name="Hugenholtz P."/>
        </authorList>
    </citation>
    <scope>NUCLEOTIDE SEQUENCE [LARGE SCALE GENOMIC DNA]</scope>
    <source>
        <strain evidence="4">UBA8557</strain>
    </source>
</reference>
<dbReference type="eggNOG" id="COG1377">
    <property type="taxonomic scope" value="Bacteria"/>
</dbReference>
<dbReference type="AlphaFoldDB" id="A0A059ECI1"/>
<keyword evidence="4" id="KW-0282">Flagellum</keyword>
<keyword evidence="4" id="KW-0966">Cell projection</keyword>
<sequence length="360" mass="40001">MAEDQSGGGEKEFEATEQRRREARREGNIPQSKEANTFALFAGIVISAIVFSAIVAGAMFNEFSSLMYHADSYASDVFTSDGSATRSWLVRILVSLTPIFAILVALVLGTLIIQQAVAFSFKKIKPEFNKISPAENLKKKYGAKGILDFLKDMAKMLFAGGLAAVFLYGFAQHYYASSAVELGQFFNFTFSQVLTLFLIFGAFQFALAAIDLPLQRQLHANKLKMSREEIKKEQKQSEGDPQLKQKRREKASSMSRNQMMQNVKTATVVMVNPEHYAVALKWDPEGDRAPVCVAKGVDHLAAKIRETAIANDVPIYRDPPSTRSIYRLVDIDEEIHPDHFAAVAAAISFVDRVRKEGRGS</sequence>
<protein>
    <submittedName>
        <fullName evidence="4">Flagellar type III secretion system protein FlhB</fullName>
    </submittedName>
</protein>
<dbReference type="InterPro" id="IPR006135">
    <property type="entry name" value="T3SS_substrate_exporter"/>
</dbReference>
<accession>A0A059ECI1</accession>
<dbReference type="SUPFAM" id="SSF160544">
    <property type="entry name" value="EscU C-terminal domain-like"/>
    <property type="match status" value="1"/>
</dbReference>